<dbReference type="RefSeq" id="XP_009553114.1">
    <property type="nucleotide sequence ID" value="XM_009554819.1"/>
</dbReference>
<dbReference type="GeneID" id="20677163"/>
<evidence type="ECO:0000313" key="4">
    <source>
        <dbReference type="Proteomes" id="UP000030671"/>
    </source>
</evidence>
<dbReference type="HOGENOM" id="CLU_033975_2_0_1"/>
<dbReference type="KEGG" id="hir:HETIRDRAFT_461388"/>
<organism evidence="3 4">
    <name type="scientific">Heterobasidion irregulare (strain TC 32-1)</name>
    <dbReference type="NCBI Taxonomy" id="747525"/>
    <lineage>
        <taxon>Eukaryota</taxon>
        <taxon>Fungi</taxon>
        <taxon>Dikarya</taxon>
        <taxon>Basidiomycota</taxon>
        <taxon>Agaricomycotina</taxon>
        <taxon>Agaricomycetes</taxon>
        <taxon>Russulales</taxon>
        <taxon>Bondarzewiaceae</taxon>
        <taxon>Heterobasidion</taxon>
        <taxon>Heterobasidion annosum species complex</taxon>
    </lineage>
</organism>
<dbReference type="AlphaFoldDB" id="W4JM33"/>
<sequence>MLSRSAQYRASFRTFQGFPSSLRKLTIVPPDTPDNLPLTGIRVLELGQLIAGPFAGQLLGHFGAEVIKVEPPVTGDPLRIWRELDVDGTSPWFRSLGRNKKSVTIDMRKEEGRALVKKLALQSDVVIENFKPGTLEKWGLGPEDLRPLSPSLIFTRVSGYGQTGPWSTRPGYASVCEAESGFRYINGFPDPKTGALAGPPVRPNISLGDSVAGLHAAFGTVLALFARRVKQDNGLARGSTVDVSILESMLNLMEGIIPEYDRKGKVRGPSGSSITGIVPTNAYPCLPSPSTPTTPAYVIIGANADSMYERLMVTIGRSDLIGPDYKRNNHRVDRQEEIEHTISDWTKKRHAEEVLETLKKIGVPVGRVVNVKDIVEGEQIKARGSIEDVWVGKGKQEEGGDGWTVKMPMVAPVLEGCDAKTRWAGPDLGQHNREVLVDRLGLSEEEMERLVEQGIIGA</sequence>
<dbReference type="InterPro" id="IPR044855">
    <property type="entry name" value="CoA-Trfase_III_dom3_sf"/>
</dbReference>
<dbReference type="Gene3D" id="3.40.50.10540">
    <property type="entry name" value="Crotonobetainyl-coa:carnitine coa-transferase, domain 1"/>
    <property type="match status" value="1"/>
</dbReference>
<dbReference type="GO" id="GO:0008410">
    <property type="term" value="F:CoA-transferase activity"/>
    <property type="evidence" value="ECO:0007669"/>
    <property type="project" value="TreeGrafter"/>
</dbReference>
<dbReference type="Gene3D" id="3.30.1540.10">
    <property type="entry name" value="formyl-coa transferase, domain 3"/>
    <property type="match status" value="1"/>
</dbReference>
<evidence type="ECO:0000256" key="1">
    <source>
        <dbReference type="ARBA" id="ARBA00008383"/>
    </source>
</evidence>
<keyword evidence="4" id="KW-1185">Reference proteome</keyword>
<dbReference type="OrthoDB" id="5863171at2759"/>
<dbReference type="eggNOG" id="KOG3957">
    <property type="taxonomic scope" value="Eukaryota"/>
</dbReference>
<reference evidence="3 4" key="1">
    <citation type="journal article" date="2012" name="New Phytol.">
        <title>Insight into trade-off between wood decay and parasitism from the genome of a fungal forest pathogen.</title>
        <authorList>
            <person name="Olson A."/>
            <person name="Aerts A."/>
            <person name="Asiegbu F."/>
            <person name="Belbahri L."/>
            <person name="Bouzid O."/>
            <person name="Broberg A."/>
            <person name="Canback B."/>
            <person name="Coutinho P.M."/>
            <person name="Cullen D."/>
            <person name="Dalman K."/>
            <person name="Deflorio G."/>
            <person name="van Diepen L.T."/>
            <person name="Dunand C."/>
            <person name="Duplessis S."/>
            <person name="Durling M."/>
            <person name="Gonthier P."/>
            <person name="Grimwood J."/>
            <person name="Fossdal C.G."/>
            <person name="Hansson D."/>
            <person name="Henrissat B."/>
            <person name="Hietala A."/>
            <person name="Himmelstrand K."/>
            <person name="Hoffmeister D."/>
            <person name="Hogberg N."/>
            <person name="James T.Y."/>
            <person name="Karlsson M."/>
            <person name="Kohler A."/>
            <person name="Kues U."/>
            <person name="Lee Y.H."/>
            <person name="Lin Y.C."/>
            <person name="Lind M."/>
            <person name="Lindquist E."/>
            <person name="Lombard V."/>
            <person name="Lucas S."/>
            <person name="Lunden K."/>
            <person name="Morin E."/>
            <person name="Murat C."/>
            <person name="Park J."/>
            <person name="Raffaello T."/>
            <person name="Rouze P."/>
            <person name="Salamov A."/>
            <person name="Schmutz J."/>
            <person name="Solheim H."/>
            <person name="Stahlberg J."/>
            <person name="Velez H."/>
            <person name="de Vries R.P."/>
            <person name="Wiebenga A."/>
            <person name="Woodward S."/>
            <person name="Yakovlev I."/>
            <person name="Garbelotto M."/>
            <person name="Martin F."/>
            <person name="Grigoriev I.V."/>
            <person name="Stenlid J."/>
        </authorList>
    </citation>
    <scope>NUCLEOTIDE SEQUENCE [LARGE SCALE GENOMIC DNA]</scope>
    <source>
        <strain evidence="3 4">TC 32-1</strain>
    </source>
</reference>
<protein>
    <recommendedName>
        <fullName evidence="5">CoA-transferase family III</fullName>
    </recommendedName>
</protein>
<accession>W4JM33</accession>
<dbReference type="Pfam" id="PF02515">
    <property type="entry name" value="CoA_transf_3"/>
    <property type="match status" value="1"/>
</dbReference>
<proteinExistence type="inferred from homology"/>
<dbReference type="PANTHER" id="PTHR48207:SF3">
    <property type="entry name" value="SUCCINATE--HYDROXYMETHYLGLUTARATE COA-TRANSFERASE"/>
    <property type="match status" value="1"/>
</dbReference>
<dbReference type="SUPFAM" id="SSF89796">
    <property type="entry name" value="CoA-transferase family III (CaiB/BaiF)"/>
    <property type="match status" value="1"/>
</dbReference>
<dbReference type="STRING" id="747525.W4JM33"/>
<evidence type="ECO:0000313" key="3">
    <source>
        <dbReference type="EMBL" id="ETW74612.1"/>
    </source>
</evidence>
<gene>
    <name evidence="3" type="ORF">HETIRDRAFT_461388</name>
</gene>
<dbReference type="Proteomes" id="UP000030671">
    <property type="component" value="Unassembled WGS sequence"/>
</dbReference>
<dbReference type="InterPro" id="IPR050483">
    <property type="entry name" value="CoA-transferase_III_domain"/>
</dbReference>
<dbReference type="InParanoid" id="W4JM33"/>
<dbReference type="InterPro" id="IPR023606">
    <property type="entry name" value="CoA-Trfase_III_dom_1_sf"/>
</dbReference>
<dbReference type="EMBL" id="KI925467">
    <property type="protein sequence ID" value="ETW74612.1"/>
    <property type="molecule type" value="Genomic_DNA"/>
</dbReference>
<name>W4JM33_HETIT</name>
<keyword evidence="2" id="KW-0808">Transferase</keyword>
<comment type="similarity">
    <text evidence="1">Belongs to the CoA-transferase III family.</text>
</comment>
<dbReference type="PANTHER" id="PTHR48207">
    <property type="entry name" value="SUCCINATE--HYDROXYMETHYLGLUTARATE COA-TRANSFERASE"/>
    <property type="match status" value="1"/>
</dbReference>
<dbReference type="InterPro" id="IPR003673">
    <property type="entry name" value="CoA-Trfase_fam_III"/>
</dbReference>
<evidence type="ECO:0000256" key="2">
    <source>
        <dbReference type="ARBA" id="ARBA00022679"/>
    </source>
</evidence>
<evidence type="ECO:0008006" key="5">
    <source>
        <dbReference type="Google" id="ProtNLM"/>
    </source>
</evidence>